<dbReference type="InterPro" id="IPR037165">
    <property type="entry name" value="AldOxase/xan_DH_Mopterin-bd_sf"/>
</dbReference>
<dbReference type="Proteomes" id="UP000216052">
    <property type="component" value="Chromosome"/>
</dbReference>
<dbReference type="Pfam" id="PF20256">
    <property type="entry name" value="MoCoBD_2"/>
    <property type="match status" value="1"/>
</dbReference>
<keyword evidence="5" id="KW-1185">Reference proteome</keyword>
<gene>
    <name evidence="4" type="primary">xdhA_1</name>
    <name evidence="4" type="ORF">SPACI_044230</name>
</gene>
<name>A0ABZ3J867_SPOA4</name>
<dbReference type="Gene3D" id="3.90.1170.50">
    <property type="entry name" value="Aldehyde oxidase/xanthine dehydrogenase, a/b hammerhead"/>
    <property type="match status" value="1"/>
</dbReference>
<dbReference type="InterPro" id="IPR008274">
    <property type="entry name" value="AldOxase/xan_DH_MoCoBD1"/>
</dbReference>
<dbReference type="InterPro" id="IPR046867">
    <property type="entry name" value="AldOxase/xan_DH_MoCoBD2"/>
</dbReference>
<keyword evidence="1" id="KW-0500">Molybdenum</keyword>
<organism evidence="4 5">
    <name type="scientific">Sporomusa acidovorans (strain ATCC 49682 / DSM 3132 / Mol)</name>
    <dbReference type="NCBI Taxonomy" id="1123286"/>
    <lineage>
        <taxon>Bacteria</taxon>
        <taxon>Bacillati</taxon>
        <taxon>Bacillota</taxon>
        <taxon>Negativicutes</taxon>
        <taxon>Selenomonadales</taxon>
        <taxon>Sporomusaceae</taxon>
        <taxon>Sporomusa</taxon>
    </lineage>
</organism>
<dbReference type="InterPro" id="IPR000674">
    <property type="entry name" value="Ald_Oxase/Xan_DH_a/b"/>
</dbReference>
<dbReference type="EMBL" id="CP155571">
    <property type="protein sequence ID" value="XFO74313.1"/>
    <property type="molecule type" value="Genomic_DNA"/>
</dbReference>
<dbReference type="EC" id="1.17.1.4" evidence="4"/>
<evidence type="ECO:0000313" key="5">
    <source>
        <dbReference type="Proteomes" id="UP000216052"/>
    </source>
</evidence>
<dbReference type="Pfam" id="PF01315">
    <property type="entry name" value="Ald_Xan_dh_C"/>
    <property type="match status" value="1"/>
</dbReference>
<dbReference type="SUPFAM" id="SSF54665">
    <property type="entry name" value="CO dehydrogenase molybdoprotein N-domain-like"/>
    <property type="match status" value="1"/>
</dbReference>
<accession>A0ABZ3J867</accession>
<keyword evidence="2 4" id="KW-0560">Oxidoreductase</keyword>
<dbReference type="PANTHER" id="PTHR11908">
    <property type="entry name" value="XANTHINE DEHYDROGENASE"/>
    <property type="match status" value="1"/>
</dbReference>
<reference evidence="4" key="1">
    <citation type="submission" date="2024-05" db="EMBL/GenBank/DDBJ databases">
        <title>Isolation and characterization of Sporomusa carbonis sp. nov., a carboxydotrophic hydrogenogen in the genus of Sporomusa isolated from a charcoal burning pile.</title>
        <authorList>
            <person name="Boeer T."/>
            <person name="Rosenbaum F."/>
            <person name="Eysell L."/>
            <person name="Mueller V."/>
            <person name="Daniel R."/>
            <person name="Poehlein A."/>
        </authorList>
    </citation>
    <scope>NUCLEOTIDE SEQUENCE [LARGE SCALE GENOMIC DNA]</scope>
    <source>
        <strain evidence="4">DSM 3132</strain>
    </source>
</reference>
<feature type="domain" description="Aldehyde oxidase/xanthine dehydrogenase a/b hammerhead" evidence="3">
    <location>
        <begin position="18"/>
        <end position="130"/>
    </location>
</feature>
<dbReference type="GO" id="GO:0004854">
    <property type="term" value="F:xanthine dehydrogenase activity"/>
    <property type="evidence" value="ECO:0007669"/>
    <property type="project" value="UniProtKB-EC"/>
</dbReference>
<dbReference type="PANTHER" id="PTHR11908:SF132">
    <property type="entry name" value="ALDEHYDE OXIDASE 1-RELATED"/>
    <property type="match status" value="1"/>
</dbReference>
<evidence type="ECO:0000256" key="1">
    <source>
        <dbReference type="ARBA" id="ARBA00022505"/>
    </source>
</evidence>
<dbReference type="InterPro" id="IPR036856">
    <property type="entry name" value="Ald_Oxase/Xan_DH_a/b_sf"/>
</dbReference>
<proteinExistence type="predicted"/>
<protein>
    <submittedName>
        <fullName evidence="4">Xanthine dehydrogenase molybdenum-binding subunit XdhA</fullName>
        <ecNumber evidence="4">1.17.1.4</ecNumber>
    </submittedName>
</protein>
<dbReference type="Gene3D" id="3.30.365.10">
    <property type="entry name" value="Aldehyde oxidase/xanthine dehydrogenase, molybdopterin binding domain"/>
    <property type="match status" value="4"/>
</dbReference>
<dbReference type="InterPro" id="IPR016208">
    <property type="entry name" value="Ald_Oxase/xanthine_DH-like"/>
</dbReference>
<dbReference type="Pfam" id="PF02738">
    <property type="entry name" value="MoCoBD_1"/>
    <property type="match status" value="1"/>
</dbReference>
<dbReference type="SUPFAM" id="SSF56003">
    <property type="entry name" value="Molybdenum cofactor-binding domain"/>
    <property type="match status" value="1"/>
</dbReference>
<dbReference type="RefSeq" id="WP_093794756.1">
    <property type="nucleotide sequence ID" value="NZ_CP155571.1"/>
</dbReference>
<evidence type="ECO:0000313" key="4">
    <source>
        <dbReference type="EMBL" id="XFO74313.1"/>
    </source>
</evidence>
<evidence type="ECO:0000256" key="2">
    <source>
        <dbReference type="ARBA" id="ARBA00023002"/>
    </source>
</evidence>
<dbReference type="SMART" id="SM01008">
    <property type="entry name" value="Ald_Xan_dh_C"/>
    <property type="match status" value="1"/>
</dbReference>
<evidence type="ECO:0000259" key="3">
    <source>
        <dbReference type="SMART" id="SM01008"/>
    </source>
</evidence>
<sequence>MKYVGKALPKTDALAISTGKPVYTEDLAPDNALVVKILRSPHAFARIKSIDTTKAHSVKGVECILTYKDVPQVRFTLAGQSYPEPSPYDRLILDQVVRYVGDEVAIIAAADERAANAAMKRIKVEYEVFEPVLEFEQAIGHASVVHPEADLSCNFDIGMDKARNICSSHILAEGDVEQELKKCDIVIEETYYTQAQAPAMMETFRAFTYLDHTGRLVVVSSTQVPFHIKRQVARALELPASQVRVIKPRIGGGFGGKQTGSGEVFTGLVTLKTGKPAFYIYNRSETFSCTTSRHAMRLKVRLGADKEGVIRALDIENLSDTGAYGEHAPTTFAVCGDKTLPLYNKTRAVRYHGHAVYTNKMPAGALRGYGATQGTFALESTVNKLAAKLGMDPAELRLKNLIKEGETSLAFHGNVLGSSALDRCIEKGKELIGWQDKYPRKQLPNGNIRAVGMAVTMQGSGIAGIDTASASVRLNEDGSYCLLIGSTDMGTGSDTMLAQVAAEVLAMPPEKIIVHAADTDISPYDPGSYASSTAYVTGMAVLRAAEDLKKQIITQGARMLEVAPAQVQFDGQQLTAPSGREISIKKLAELLVVGTGNCQLVGNATYGSPISPPPFVAGFVEIELDPGTGKFEIINYVAVVDCGTVLNANLAKIQVEGGIAQGIGMAMYEEVRYDDRGRMKTNNFMQYKIPCRKDVGKITVAFEESYEPTGPFGAKSIGEVVINTPSPAIAQAIYNAVGVSIASLPITPEKVFMGMKGAMIHAKQSDETSG</sequence>